<dbReference type="PANTHER" id="PTHR19321:SF4">
    <property type="entry name" value="65-KDA MICROTUBULE-ASSOCIATED PROTEIN 5"/>
    <property type="match status" value="1"/>
</dbReference>
<name>A0A8X8ADX5_POPTO</name>
<dbReference type="GO" id="GO:0005737">
    <property type="term" value="C:cytoplasm"/>
    <property type="evidence" value="ECO:0007669"/>
    <property type="project" value="TreeGrafter"/>
</dbReference>
<protein>
    <submittedName>
        <fullName evidence="5">Uncharacterized protein</fullName>
    </submittedName>
</protein>
<gene>
    <name evidence="5" type="ORF">POTOM_003828</name>
</gene>
<evidence type="ECO:0000313" key="5">
    <source>
        <dbReference type="EMBL" id="KAG6787783.1"/>
    </source>
</evidence>
<dbReference type="GO" id="GO:0000226">
    <property type="term" value="P:microtubule cytoskeleton organization"/>
    <property type="evidence" value="ECO:0007669"/>
    <property type="project" value="InterPro"/>
</dbReference>
<comment type="similarity">
    <text evidence="2">Belongs to the MAP65/ASE1 family.</text>
</comment>
<dbReference type="AlphaFoldDB" id="A0A8X8ADX5"/>
<dbReference type="OrthoDB" id="1731891at2759"/>
<dbReference type="GO" id="GO:0005874">
    <property type="term" value="C:microtubule"/>
    <property type="evidence" value="ECO:0007669"/>
    <property type="project" value="UniProtKB-KW"/>
</dbReference>
<evidence type="ECO:0000256" key="2">
    <source>
        <dbReference type="ARBA" id="ARBA00006187"/>
    </source>
</evidence>
<keyword evidence="4" id="KW-0206">Cytoskeleton</keyword>
<proteinExistence type="inferred from homology"/>
<dbReference type="InterPro" id="IPR007145">
    <property type="entry name" value="MAP65_Ase1_PRC1"/>
</dbReference>
<comment type="caution">
    <text evidence="5">The sequence shown here is derived from an EMBL/GenBank/DDBJ whole genome shotgun (WGS) entry which is preliminary data.</text>
</comment>
<dbReference type="PANTHER" id="PTHR19321">
    <property type="entry name" value="PROTEIN REGULATOR OF CYTOKINESIS 1 PRC1-RELATED"/>
    <property type="match status" value="1"/>
</dbReference>
<evidence type="ECO:0000313" key="6">
    <source>
        <dbReference type="Proteomes" id="UP000886885"/>
    </source>
</evidence>
<organism evidence="5 6">
    <name type="scientific">Populus tomentosa</name>
    <name type="common">Chinese white poplar</name>
    <dbReference type="NCBI Taxonomy" id="118781"/>
    <lineage>
        <taxon>Eukaryota</taxon>
        <taxon>Viridiplantae</taxon>
        <taxon>Streptophyta</taxon>
        <taxon>Embryophyta</taxon>
        <taxon>Tracheophyta</taxon>
        <taxon>Spermatophyta</taxon>
        <taxon>Magnoliopsida</taxon>
        <taxon>eudicotyledons</taxon>
        <taxon>Gunneridae</taxon>
        <taxon>Pentapetalae</taxon>
        <taxon>rosids</taxon>
        <taxon>fabids</taxon>
        <taxon>Malpighiales</taxon>
        <taxon>Salicaceae</taxon>
        <taxon>Saliceae</taxon>
        <taxon>Populus</taxon>
    </lineage>
</organism>
<keyword evidence="6" id="KW-1185">Reference proteome</keyword>
<dbReference type="EMBL" id="JAAWWB010000002">
    <property type="protein sequence ID" value="KAG6787783.1"/>
    <property type="molecule type" value="Genomic_DNA"/>
</dbReference>
<keyword evidence="4" id="KW-0963">Cytoplasm</keyword>
<dbReference type="GO" id="GO:0008017">
    <property type="term" value="F:microtubule binding"/>
    <property type="evidence" value="ECO:0007669"/>
    <property type="project" value="InterPro"/>
</dbReference>
<evidence type="ECO:0000256" key="4">
    <source>
        <dbReference type="ARBA" id="ARBA00023212"/>
    </source>
</evidence>
<dbReference type="GO" id="GO:0005819">
    <property type="term" value="C:spindle"/>
    <property type="evidence" value="ECO:0007669"/>
    <property type="project" value="TreeGrafter"/>
</dbReference>
<evidence type="ECO:0000256" key="1">
    <source>
        <dbReference type="ARBA" id="ARBA00004245"/>
    </source>
</evidence>
<reference evidence="5" key="1">
    <citation type="journal article" date="2020" name="bioRxiv">
        <title>Hybrid origin of Populus tomentosa Carr. identified through genome sequencing and phylogenomic analysis.</title>
        <authorList>
            <person name="An X."/>
            <person name="Gao K."/>
            <person name="Chen Z."/>
            <person name="Li J."/>
            <person name="Yang X."/>
            <person name="Yang X."/>
            <person name="Zhou J."/>
            <person name="Guo T."/>
            <person name="Zhao T."/>
            <person name="Huang S."/>
            <person name="Miao D."/>
            <person name="Khan W.U."/>
            <person name="Rao P."/>
            <person name="Ye M."/>
            <person name="Lei B."/>
            <person name="Liao W."/>
            <person name="Wang J."/>
            <person name="Ji L."/>
            <person name="Li Y."/>
            <person name="Guo B."/>
            <person name="Mustafa N.S."/>
            <person name="Li S."/>
            <person name="Yun Q."/>
            <person name="Keller S.R."/>
            <person name="Mao J."/>
            <person name="Zhang R."/>
            <person name="Strauss S.H."/>
        </authorList>
    </citation>
    <scope>NUCLEOTIDE SEQUENCE</scope>
    <source>
        <strain evidence="5">GM15</strain>
        <tissue evidence="5">Leaf</tissue>
    </source>
</reference>
<comment type="subcellular location">
    <subcellularLocation>
        <location evidence="1">Cytoplasm</location>
        <location evidence="1">Cytoskeleton</location>
    </subcellularLocation>
</comment>
<keyword evidence="3" id="KW-0493">Microtubule</keyword>
<sequence length="288" mass="32628">MNSPVEERKLDQVTILISSSVDDVSRKGCLAADLYHCQTEVEVERLNVLKSGKMKELVFKKQNEPEEVYRGAHMDVDSDAARQILISLIESGFNQNCSCVPCNVNSPEFHKTILFVMVASGFWSLDDNRYGAGRGAHKNLKRAEKALILASKTPCELLCLENCAGTCKLEYFCCLAVVEDLSSIVKAWEMERNIHFLCDKVIHELLFAVWCKEYTVLRQEREEEKRRSREKKRLQEQFAAEQDTLYGSRSAIKKPLGLSTGANTMLGCWLQLAIPLVNGRKSVRQSTE</sequence>
<dbReference type="Proteomes" id="UP000886885">
    <property type="component" value="Chromosome 1D"/>
</dbReference>
<evidence type="ECO:0000256" key="3">
    <source>
        <dbReference type="ARBA" id="ARBA00022701"/>
    </source>
</evidence>
<accession>A0A8X8ADX5</accession>